<dbReference type="EMBL" id="FOXF01000024">
    <property type="protein sequence ID" value="SFP44657.1"/>
    <property type="molecule type" value="Genomic_DNA"/>
</dbReference>
<dbReference type="OrthoDB" id="9762833at2"/>
<feature type="transmembrane region" description="Helical" evidence="6">
    <location>
        <begin position="84"/>
        <end position="113"/>
    </location>
</feature>
<dbReference type="PRINTS" id="PR00176">
    <property type="entry name" value="NANEUSMPORT"/>
</dbReference>
<dbReference type="PANTHER" id="PTHR42948:SF1">
    <property type="entry name" value="TRANSPORTER"/>
    <property type="match status" value="1"/>
</dbReference>
<evidence type="ECO:0000313" key="7">
    <source>
        <dbReference type="EMBL" id="SFP44657.1"/>
    </source>
</evidence>
<dbReference type="NCBIfam" id="NF037979">
    <property type="entry name" value="Na_transp"/>
    <property type="match status" value="1"/>
</dbReference>
<dbReference type="InterPro" id="IPR037272">
    <property type="entry name" value="SNS_sf"/>
</dbReference>
<dbReference type="RefSeq" id="WP_093142343.1">
    <property type="nucleotide sequence ID" value="NZ_FOXF01000024.1"/>
</dbReference>
<feature type="transmembrane region" description="Helical" evidence="6">
    <location>
        <begin position="216"/>
        <end position="238"/>
    </location>
</feature>
<feature type="transmembrane region" description="Helical" evidence="6">
    <location>
        <begin position="425"/>
        <end position="450"/>
    </location>
</feature>
<name>A0A662ZI36_9GAMM</name>
<feature type="transmembrane region" description="Helical" evidence="6">
    <location>
        <begin position="173"/>
        <end position="196"/>
    </location>
</feature>
<feature type="transmembrane region" description="Helical" evidence="6">
    <location>
        <begin position="250"/>
        <end position="272"/>
    </location>
</feature>
<comment type="subcellular location">
    <subcellularLocation>
        <location evidence="1">Membrane</location>
        <topology evidence="1">Multi-pass membrane protein</topology>
    </subcellularLocation>
</comment>
<evidence type="ECO:0000313" key="8">
    <source>
        <dbReference type="Proteomes" id="UP000243745"/>
    </source>
</evidence>
<keyword evidence="2" id="KW-0813">Transport</keyword>
<keyword evidence="5 6" id="KW-0472">Membrane</keyword>
<evidence type="ECO:0000256" key="5">
    <source>
        <dbReference type="ARBA" id="ARBA00023136"/>
    </source>
</evidence>
<feature type="transmembrane region" description="Helical" evidence="6">
    <location>
        <begin position="385"/>
        <end position="404"/>
    </location>
</feature>
<evidence type="ECO:0000256" key="6">
    <source>
        <dbReference type="SAM" id="Phobius"/>
    </source>
</evidence>
<dbReference type="Pfam" id="PF00209">
    <property type="entry name" value="SNF"/>
    <property type="match status" value="2"/>
</dbReference>
<dbReference type="PANTHER" id="PTHR42948">
    <property type="entry name" value="TRANSPORTER"/>
    <property type="match status" value="1"/>
</dbReference>
<accession>A0A662ZI36</accession>
<dbReference type="InterPro" id="IPR047218">
    <property type="entry name" value="YocR/YhdH-like"/>
</dbReference>
<gene>
    <name evidence="7" type="ORF">SAMN02910344_01409</name>
</gene>
<evidence type="ECO:0000256" key="2">
    <source>
        <dbReference type="ARBA" id="ARBA00022448"/>
    </source>
</evidence>
<organism evidence="7 8">
    <name type="scientific">Ruminobacter amylophilus</name>
    <dbReference type="NCBI Taxonomy" id="867"/>
    <lineage>
        <taxon>Bacteria</taxon>
        <taxon>Pseudomonadati</taxon>
        <taxon>Pseudomonadota</taxon>
        <taxon>Gammaproteobacteria</taxon>
        <taxon>Aeromonadales</taxon>
        <taxon>Succinivibrionaceae</taxon>
        <taxon>Ruminobacter</taxon>
    </lineage>
</organism>
<feature type="transmembrane region" description="Helical" evidence="6">
    <location>
        <begin position="38"/>
        <end position="63"/>
    </location>
</feature>
<proteinExistence type="predicted"/>
<evidence type="ECO:0000256" key="1">
    <source>
        <dbReference type="ARBA" id="ARBA00004141"/>
    </source>
</evidence>
<sequence length="453" mass="49249">MARSAFVSKFGGLLAVAGSAVGLGNIWRFPTQVGQNGGSAFLLVYLGIILIFGIPLLLTEFIIGRRAKANVGLAYRKLAPGSPWGWIGTASSLVAYFIFTYYVIIVAWVLFYFCESVAGNLTLEACNNSFESHFGNFVTNPWKPLVFTGITMGIIHFIISAGVEKGIERSSKLLMPALFIILLILAGVAATMPGAGEGYKFLFDFQLSKITPEVCLSALGQCFYSVSIGMGLITYASYFRREVNLGRTALQVGLIDTFVAILAGLIIFPAVFSVPGLSPAESTGLVFVSLPSVFNSAFRDNSVLLWLVPTFFYCILFVAAVTSAMFLHEVATAFVAEKTGYSRRRSATLVSVSALVIAFVSSLSLGPWDFLKVFGMNLIDFLDYATSKLILPLTGLGSALFLGWRMKKADVVDEVTSSGMFSFRWQGVFLFIIRFIVPALILLIMVSQLLMTK</sequence>
<dbReference type="CDD" id="cd10336">
    <property type="entry name" value="SLC6sbd_Tyt1-Like"/>
    <property type="match status" value="1"/>
</dbReference>
<dbReference type="GO" id="GO:0016020">
    <property type="term" value="C:membrane"/>
    <property type="evidence" value="ECO:0007669"/>
    <property type="project" value="UniProtKB-SubCell"/>
</dbReference>
<dbReference type="InterPro" id="IPR000175">
    <property type="entry name" value="Na/ntran_symport"/>
</dbReference>
<evidence type="ECO:0000256" key="3">
    <source>
        <dbReference type="ARBA" id="ARBA00022692"/>
    </source>
</evidence>
<dbReference type="PROSITE" id="PS50267">
    <property type="entry name" value="NA_NEUROTRAN_SYMP_3"/>
    <property type="match status" value="1"/>
</dbReference>
<protein>
    <submittedName>
        <fullName evidence="7">Neurotransmitter:Na+ symporter, NSS family</fullName>
    </submittedName>
</protein>
<keyword evidence="8" id="KW-1185">Reference proteome</keyword>
<feature type="transmembrane region" description="Helical" evidence="6">
    <location>
        <begin position="303"/>
        <end position="327"/>
    </location>
</feature>
<feature type="transmembrane region" description="Helical" evidence="6">
    <location>
        <begin position="142"/>
        <end position="161"/>
    </location>
</feature>
<dbReference type="AlphaFoldDB" id="A0A662ZI36"/>
<keyword evidence="4 6" id="KW-1133">Transmembrane helix</keyword>
<dbReference type="SUPFAM" id="SSF161070">
    <property type="entry name" value="SNF-like"/>
    <property type="match status" value="1"/>
</dbReference>
<keyword evidence="3 6" id="KW-0812">Transmembrane</keyword>
<evidence type="ECO:0000256" key="4">
    <source>
        <dbReference type="ARBA" id="ARBA00022989"/>
    </source>
</evidence>
<reference evidence="7 8" key="1">
    <citation type="submission" date="2016-10" db="EMBL/GenBank/DDBJ databases">
        <authorList>
            <person name="Varghese N."/>
            <person name="Submissions S."/>
        </authorList>
    </citation>
    <scope>NUCLEOTIDE SEQUENCE [LARGE SCALE GENOMIC DNA]</scope>
    <source>
        <strain evidence="7 8">DSM 1361</strain>
    </source>
</reference>
<feature type="transmembrane region" description="Helical" evidence="6">
    <location>
        <begin position="347"/>
        <end position="365"/>
    </location>
</feature>
<dbReference type="Proteomes" id="UP000243745">
    <property type="component" value="Unassembled WGS sequence"/>
</dbReference>